<feature type="signal peptide" evidence="2">
    <location>
        <begin position="1"/>
        <end position="17"/>
    </location>
</feature>
<dbReference type="PROSITE" id="PS00107">
    <property type="entry name" value="PROTEIN_KINASE_ATP"/>
    <property type="match status" value="1"/>
</dbReference>
<evidence type="ECO:0000256" key="2">
    <source>
        <dbReference type="SAM" id="SignalP"/>
    </source>
</evidence>
<dbReference type="InterPro" id="IPR011009">
    <property type="entry name" value="Kinase-like_dom_sf"/>
</dbReference>
<protein>
    <submittedName>
        <fullName evidence="4">Cyclin-dependent kinase 1</fullName>
    </submittedName>
</protein>
<dbReference type="InterPro" id="IPR017441">
    <property type="entry name" value="Protein_kinase_ATP_BS"/>
</dbReference>
<keyword evidence="1" id="KW-0067">ATP-binding</keyword>
<feature type="domain" description="Protein kinase" evidence="3">
    <location>
        <begin position="49"/>
        <end position="265"/>
    </location>
</feature>
<organism evidence="4 5">
    <name type="scientific">Astathelohania contejeani</name>
    <dbReference type="NCBI Taxonomy" id="164912"/>
    <lineage>
        <taxon>Eukaryota</taxon>
        <taxon>Fungi</taxon>
        <taxon>Fungi incertae sedis</taxon>
        <taxon>Microsporidia</taxon>
        <taxon>Astathelohaniidae</taxon>
        <taxon>Astathelohania</taxon>
    </lineage>
</organism>
<evidence type="ECO:0000313" key="4">
    <source>
        <dbReference type="EMBL" id="KAF7684308.1"/>
    </source>
</evidence>
<dbReference type="PROSITE" id="PS50011">
    <property type="entry name" value="PROTEIN_KINASE_DOM"/>
    <property type="match status" value="1"/>
</dbReference>
<dbReference type="EMBL" id="SBIQ01000019">
    <property type="protein sequence ID" value="KAF7684308.1"/>
    <property type="molecule type" value="Genomic_DNA"/>
</dbReference>
<dbReference type="SUPFAM" id="SSF56112">
    <property type="entry name" value="Protein kinase-like (PK-like)"/>
    <property type="match status" value="1"/>
</dbReference>
<dbReference type="Proteomes" id="UP001516464">
    <property type="component" value="Unassembled WGS sequence"/>
</dbReference>
<evidence type="ECO:0000313" key="5">
    <source>
        <dbReference type="Proteomes" id="UP001516464"/>
    </source>
</evidence>
<dbReference type="Gene3D" id="1.10.510.10">
    <property type="entry name" value="Transferase(Phosphotransferase) domain 1"/>
    <property type="match status" value="1"/>
</dbReference>
<dbReference type="GO" id="GO:0016301">
    <property type="term" value="F:kinase activity"/>
    <property type="evidence" value="ECO:0007669"/>
    <property type="project" value="UniProtKB-KW"/>
</dbReference>
<dbReference type="InterPro" id="IPR050285">
    <property type="entry name" value="STE20_Ser/Thr_kinase"/>
</dbReference>
<gene>
    <name evidence="4" type="primary">cdk1</name>
    <name evidence="4" type="ORF">TCON_0493</name>
</gene>
<dbReference type="PANTHER" id="PTHR48015:SF16">
    <property type="entry name" value="SERINE_THREONINE-PROTEIN KINASE SULU"/>
    <property type="match status" value="1"/>
</dbReference>
<evidence type="ECO:0000259" key="3">
    <source>
        <dbReference type="PROSITE" id="PS50011"/>
    </source>
</evidence>
<proteinExistence type="predicted"/>
<dbReference type="PANTHER" id="PTHR48015">
    <property type="entry name" value="SERINE/THREONINE-PROTEIN KINASE TAO"/>
    <property type="match status" value="1"/>
</dbReference>
<feature type="binding site" evidence="1">
    <location>
        <position position="79"/>
    </location>
    <ligand>
        <name>ATP</name>
        <dbReference type="ChEBI" id="CHEBI:30616"/>
    </ligand>
</feature>
<dbReference type="Gene3D" id="3.30.200.20">
    <property type="entry name" value="Phosphorylase Kinase, domain 1"/>
    <property type="match status" value="1"/>
</dbReference>
<dbReference type="InterPro" id="IPR000719">
    <property type="entry name" value="Prot_kinase_dom"/>
</dbReference>
<keyword evidence="1" id="KW-0547">Nucleotide-binding</keyword>
<evidence type="ECO:0000256" key="1">
    <source>
        <dbReference type="PROSITE-ProRule" id="PRU10141"/>
    </source>
</evidence>
<accession>A0ABQ7I1N7</accession>
<sequence length="265" mass="30981">MKIFYFLTLIITSRLFQRLILLKKSIKYNNIESSNQYRDKLYKKVISGYQFHEILGEGVNGTVYSAIEKENRKLVAIKKIKRKNMTNEHNFLRMMNHPNILQMKTCFYKGKSLFLVFEQYNCIISEANNIKLCNLIKSLILAYMYLHGLGIAHGDWNERNIMVDMEGSVRVCDFSSSYYISKNFSKAEPLDSEPLINDLELEEDKKTDIVDCDHEYFIAFIKSIIKKSVDSLTMNKFYHSLCINPDVNNLLENINLLGDIKYKST</sequence>
<dbReference type="Pfam" id="PF00069">
    <property type="entry name" value="Pkinase"/>
    <property type="match status" value="1"/>
</dbReference>
<comment type="caution">
    <text evidence="4">The sequence shown here is derived from an EMBL/GenBank/DDBJ whole genome shotgun (WGS) entry which is preliminary data.</text>
</comment>
<keyword evidence="2" id="KW-0732">Signal</keyword>
<keyword evidence="4" id="KW-0418">Kinase</keyword>
<reference evidence="4 5" key="1">
    <citation type="submission" date="2019-01" db="EMBL/GenBank/DDBJ databases">
        <title>Genomes sequencing and comparative genomics of infectious freshwater microsporidia, Cucumispora dikerogammari and Thelohania contejeani.</title>
        <authorList>
            <person name="Cormier A."/>
            <person name="Giraud I."/>
            <person name="Wattier R."/>
            <person name="Teixeira M."/>
            <person name="Grandjean F."/>
            <person name="Rigaud T."/>
            <person name="Cordaux R."/>
        </authorList>
    </citation>
    <scope>NUCLEOTIDE SEQUENCE [LARGE SCALE GENOMIC DNA]</scope>
    <source>
        <strain evidence="4">T1</strain>
        <tissue evidence="4">Spores</tissue>
    </source>
</reference>
<name>A0ABQ7I1N7_9MICR</name>
<keyword evidence="5" id="KW-1185">Reference proteome</keyword>
<feature type="chain" id="PRO_5046537833" evidence="2">
    <location>
        <begin position="18"/>
        <end position="265"/>
    </location>
</feature>
<keyword evidence="4" id="KW-0808">Transferase</keyword>